<evidence type="ECO:0000256" key="2">
    <source>
        <dbReference type="ARBA" id="ARBA00005189"/>
    </source>
</evidence>
<protein>
    <recommendedName>
        <fullName evidence="3">phosphatidylserine decarboxylase</fullName>
        <ecNumber evidence="3">4.1.1.65</ecNumber>
    </recommendedName>
</protein>
<comment type="pathway">
    <text evidence="2">Lipid metabolism.</text>
</comment>
<dbReference type="PANTHER" id="PTHR10067:SF17">
    <property type="entry name" value="PHOSPHATIDYLSERINE DECARBOXYLASE PROENZYME 2"/>
    <property type="match status" value="1"/>
</dbReference>
<proteinExistence type="predicted"/>
<comment type="cofactor">
    <cofactor evidence="1">
        <name>pyruvate</name>
        <dbReference type="ChEBI" id="CHEBI:15361"/>
    </cofactor>
</comment>
<dbReference type="InterPro" id="IPR003817">
    <property type="entry name" value="PS_Dcarbxylase"/>
</dbReference>
<keyword evidence="5" id="KW-0210">Decarboxylase</keyword>
<feature type="transmembrane region" description="Helical" evidence="13">
    <location>
        <begin position="332"/>
        <end position="349"/>
    </location>
</feature>
<reference evidence="14 15" key="1">
    <citation type="submission" date="2014-04" db="EMBL/GenBank/DDBJ databases">
        <authorList>
            <consortium name="DOE Joint Genome Institute"/>
            <person name="Kuo A."/>
            <person name="Tarkka M."/>
            <person name="Buscot F."/>
            <person name="Kohler A."/>
            <person name="Nagy L.G."/>
            <person name="Floudas D."/>
            <person name="Copeland A."/>
            <person name="Barry K.W."/>
            <person name="Cichocki N."/>
            <person name="Veneault-Fourrey C."/>
            <person name="LaButti K."/>
            <person name="Lindquist E.A."/>
            <person name="Lipzen A."/>
            <person name="Lundell T."/>
            <person name="Morin E."/>
            <person name="Murat C."/>
            <person name="Sun H."/>
            <person name="Tunlid A."/>
            <person name="Henrissat B."/>
            <person name="Grigoriev I.V."/>
            <person name="Hibbett D.S."/>
            <person name="Martin F."/>
            <person name="Nordberg H.P."/>
            <person name="Cantor M.N."/>
            <person name="Hua S.X."/>
        </authorList>
    </citation>
    <scope>NUCLEOTIDE SEQUENCE [LARGE SCALE GENOMIC DNA]</scope>
    <source>
        <strain evidence="14 15">F 1598</strain>
    </source>
</reference>
<feature type="transmembrane region" description="Helical" evidence="13">
    <location>
        <begin position="294"/>
        <end position="312"/>
    </location>
</feature>
<evidence type="ECO:0000313" key="15">
    <source>
        <dbReference type="Proteomes" id="UP000054166"/>
    </source>
</evidence>
<dbReference type="NCBIfam" id="TIGR00163">
    <property type="entry name" value="PS_decarb"/>
    <property type="match status" value="1"/>
</dbReference>
<evidence type="ECO:0000256" key="9">
    <source>
        <dbReference type="ARBA" id="ARBA00023264"/>
    </source>
</evidence>
<feature type="compositionally biased region" description="Basic and acidic residues" evidence="12">
    <location>
        <begin position="16"/>
        <end position="29"/>
    </location>
</feature>
<dbReference type="InParanoid" id="A0A0C3BA56"/>
<keyword evidence="6" id="KW-0443">Lipid metabolism</keyword>
<reference evidence="15" key="2">
    <citation type="submission" date="2015-01" db="EMBL/GenBank/DDBJ databases">
        <title>Evolutionary Origins and Diversification of the Mycorrhizal Mutualists.</title>
        <authorList>
            <consortium name="DOE Joint Genome Institute"/>
            <consortium name="Mycorrhizal Genomics Consortium"/>
            <person name="Kohler A."/>
            <person name="Kuo A."/>
            <person name="Nagy L.G."/>
            <person name="Floudas D."/>
            <person name="Copeland A."/>
            <person name="Barry K.W."/>
            <person name="Cichocki N."/>
            <person name="Veneault-Fourrey C."/>
            <person name="LaButti K."/>
            <person name="Lindquist E.A."/>
            <person name="Lipzen A."/>
            <person name="Lundell T."/>
            <person name="Morin E."/>
            <person name="Murat C."/>
            <person name="Riley R."/>
            <person name="Ohm R."/>
            <person name="Sun H."/>
            <person name="Tunlid A."/>
            <person name="Henrissat B."/>
            <person name="Grigoriev I.V."/>
            <person name="Hibbett D.S."/>
            <person name="Martin F."/>
        </authorList>
    </citation>
    <scope>NUCLEOTIDE SEQUENCE [LARGE SCALE GENOMIC DNA]</scope>
    <source>
        <strain evidence="15">F 1598</strain>
    </source>
</reference>
<dbReference type="AlphaFoldDB" id="A0A0C3BA56"/>
<dbReference type="InterPro" id="IPR033177">
    <property type="entry name" value="PSD-B"/>
</dbReference>
<keyword evidence="13" id="KW-1133">Transmembrane helix</keyword>
<evidence type="ECO:0000256" key="3">
    <source>
        <dbReference type="ARBA" id="ARBA00012243"/>
    </source>
</evidence>
<evidence type="ECO:0000256" key="8">
    <source>
        <dbReference type="ARBA" id="ARBA00023239"/>
    </source>
</evidence>
<keyword evidence="13" id="KW-0812">Transmembrane</keyword>
<evidence type="ECO:0000256" key="13">
    <source>
        <dbReference type="SAM" id="Phobius"/>
    </source>
</evidence>
<dbReference type="Proteomes" id="UP000054166">
    <property type="component" value="Unassembled WGS sequence"/>
</dbReference>
<keyword evidence="13" id="KW-0472">Membrane</keyword>
<keyword evidence="7" id="KW-0594">Phospholipid biosynthesis</keyword>
<sequence length="371" mass="40941">MTSIHPDNVTRPVEPIQRDSLPDANSKHAGDALEQLVDQSSSHHDLTHSIHASAHIPGLENLASKYHIGNYVLVRGTNEKFFESMPIYARLGMHLLFYGREQTEIVESKKVEGILRAQSVKEGKHFDSPESAKSIESFVKTYSLQLDELLQPDITKYKTFNEFFYRKLKDNARPVQNADPAGICCAADARLTVYQTVDLAKKFWIKGKNFSIPALLNVPVDSEQAQSLDGASLAIFRLAPADYHRFHSPIDGEVGEIVHIPGQYYTVNPQAVNEPGFDVFTANTRSVLYMKHTLTGLNVAFVAIGALLVGSIEWTNGGKKGNTVKKGEELGYFAYGGSTVVAVFSKGIIKFDDDLVKNSDTPIETLVKVSG</sequence>
<keyword evidence="4" id="KW-0444">Lipid biosynthesis</keyword>
<evidence type="ECO:0000256" key="6">
    <source>
        <dbReference type="ARBA" id="ARBA00023098"/>
    </source>
</evidence>
<dbReference type="UniPathway" id="UPA00558"/>
<keyword evidence="15" id="KW-1185">Reference proteome</keyword>
<comment type="pathway">
    <text evidence="11">Phospholipid metabolism; phosphatidylethanolamine biosynthesis.</text>
</comment>
<evidence type="ECO:0000256" key="12">
    <source>
        <dbReference type="SAM" id="MobiDB-lite"/>
    </source>
</evidence>
<name>A0A0C3BA56_PILCF</name>
<dbReference type="EC" id="4.1.1.65" evidence="3"/>
<evidence type="ECO:0000256" key="7">
    <source>
        <dbReference type="ARBA" id="ARBA00023209"/>
    </source>
</evidence>
<evidence type="ECO:0000256" key="5">
    <source>
        <dbReference type="ARBA" id="ARBA00022793"/>
    </source>
</evidence>
<keyword evidence="9" id="KW-1208">Phospholipid metabolism</keyword>
<evidence type="ECO:0000313" key="14">
    <source>
        <dbReference type="EMBL" id="KIM83148.1"/>
    </source>
</evidence>
<keyword evidence="8" id="KW-0456">Lyase</keyword>
<dbReference type="OrthoDB" id="5973539at2759"/>
<evidence type="ECO:0000256" key="11">
    <source>
        <dbReference type="ARBA" id="ARBA00024326"/>
    </source>
</evidence>
<evidence type="ECO:0000256" key="4">
    <source>
        <dbReference type="ARBA" id="ARBA00022516"/>
    </source>
</evidence>
<dbReference type="GO" id="GO:0006646">
    <property type="term" value="P:phosphatidylethanolamine biosynthetic process"/>
    <property type="evidence" value="ECO:0007669"/>
    <property type="project" value="UniProtKB-UniPathway"/>
</dbReference>
<dbReference type="GO" id="GO:0004609">
    <property type="term" value="F:phosphatidylserine decarboxylase activity"/>
    <property type="evidence" value="ECO:0007669"/>
    <property type="project" value="UniProtKB-EC"/>
</dbReference>
<dbReference type="EMBL" id="KN832992">
    <property type="protein sequence ID" value="KIM83148.1"/>
    <property type="molecule type" value="Genomic_DNA"/>
</dbReference>
<evidence type="ECO:0000256" key="10">
    <source>
        <dbReference type="ARBA" id="ARBA00023317"/>
    </source>
</evidence>
<organism evidence="14 15">
    <name type="scientific">Piloderma croceum (strain F 1598)</name>
    <dbReference type="NCBI Taxonomy" id="765440"/>
    <lineage>
        <taxon>Eukaryota</taxon>
        <taxon>Fungi</taxon>
        <taxon>Dikarya</taxon>
        <taxon>Basidiomycota</taxon>
        <taxon>Agaricomycotina</taxon>
        <taxon>Agaricomycetes</taxon>
        <taxon>Agaricomycetidae</taxon>
        <taxon>Atheliales</taxon>
        <taxon>Atheliaceae</taxon>
        <taxon>Piloderma</taxon>
    </lineage>
</organism>
<evidence type="ECO:0000256" key="1">
    <source>
        <dbReference type="ARBA" id="ARBA00001928"/>
    </source>
</evidence>
<dbReference type="STRING" id="765440.A0A0C3BA56"/>
<dbReference type="HOGENOM" id="CLU_029061_2_1_1"/>
<dbReference type="Pfam" id="PF02666">
    <property type="entry name" value="PS_Dcarbxylase"/>
    <property type="match status" value="1"/>
</dbReference>
<accession>A0A0C3BA56</accession>
<dbReference type="PANTHER" id="PTHR10067">
    <property type="entry name" value="PHOSPHATIDYLSERINE DECARBOXYLASE"/>
    <property type="match status" value="1"/>
</dbReference>
<gene>
    <name evidence="14" type="ORF">PILCRDRAFT_97323</name>
</gene>
<feature type="region of interest" description="Disordered" evidence="12">
    <location>
        <begin position="1"/>
        <end position="29"/>
    </location>
</feature>
<keyword evidence="10" id="KW-0670">Pyruvate</keyword>